<dbReference type="PANTHER" id="PTHR37820">
    <property type="entry name" value="CELL DIVISION PROTEIN DIVIB"/>
    <property type="match status" value="1"/>
</dbReference>
<dbReference type="InterPro" id="IPR045335">
    <property type="entry name" value="FtsQ_C_sf"/>
</dbReference>
<dbReference type="GO" id="GO:0005886">
    <property type="term" value="C:plasma membrane"/>
    <property type="evidence" value="ECO:0007669"/>
    <property type="project" value="TreeGrafter"/>
</dbReference>
<evidence type="ECO:0000256" key="2">
    <source>
        <dbReference type="ARBA" id="ARBA00022618"/>
    </source>
</evidence>
<keyword evidence="4 6" id="KW-1133">Transmembrane helix</keyword>
<evidence type="ECO:0000259" key="8">
    <source>
        <dbReference type="Pfam" id="PF08478"/>
    </source>
</evidence>
<evidence type="ECO:0000256" key="5">
    <source>
        <dbReference type="ARBA" id="ARBA00023306"/>
    </source>
</evidence>
<keyword evidence="6" id="KW-0472">Membrane</keyword>
<keyword evidence="5" id="KW-0131">Cell cycle</keyword>
<dbReference type="PANTHER" id="PTHR37820:SF1">
    <property type="entry name" value="CELL DIVISION PROTEIN FTSQ"/>
    <property type="match status" value="1"/>
</dbReference>
<dbReference type="Pfam" id="PF03799">
    <property type="entry name" value="FtsQ_DivIB_C"/>
    <property type="match status" value="1"/>
</dbReference>
<name>A0A1F4VHX5_UNCKA</name>
<organism evidence="9 10">
    <name type="scientific">candidate division WWE3 bacterium RIFCSPLOWO2_01_FULL_41_9</name>
    <dbReference type="NCBI Taxonomy" id="1802626"/>
    <lineage>
        <taxon>Bacteria</taxon>
        <taxon>Katanobacteria</taxon>
    </lineage>
</organism>
<reference evidence="9 10" key="1">
    <citation type="journal article" date="2016" name="Nat. Commun.">
        <title>Thousands of microbial genomes shed light on interconnected biogeochemical processes in an aquifer system.</title>
        <authorList>
            <person name="Anantharaman K."/>
            <person name="Brown C.T."/>
            <person name="Hug L.A."/>
            <person name="Sharon I."/>
            <person name="Castelle C.J."/>
            <person name="Probst A.J."/>
            <person name="Thomas B.C."/>
            <person name="Singh A."/>
            <person name="Wilkins M.J."/>
            <person name="Karaoz U."/>
            <person name="Brodie E.L."/>
            <person name="Williams K.H."/>
            <person name="Hubbard S.S."/>
            <person name="Banfield J.F."/>
        </authorList>
    </citation>
    <scope>NUCLEOTIDE SEQUENCE [LARGE SCALE GENOMIC DNA]</scope>
</reference>
<sequence length="271" mass="30845">MNINRHPTVFRRTFPRQITSRRILPRRPSFFLRRALPAIRVIIITISVVLLLSGLYVLVFKSGSFRVSRVNVFGTQSFVNGVDLTEVVRGKVYGNSIFKVNTPELEYNLLQNFQGAKSISVYKVYPTSINVDVKERTPLALVYNDGQPDFYMVDEDGYVLGLVESDKTNLPKIKYEGDIKVGLFVASEMIPVYMELVDSISEHNLKVSSMSFYPNYAQLYTEGGIEVYIGNDKSKSESVTIIADLVKQLGLEDRKVKKIDLRYDKVIVSYE</sequence>
<dbReference type="EMBL" id="MEVJ01000041">
    <property type="protein sequence ID" value="OGC56779.1"/>
    <property type="molecule type" value="Genomic_DNA"/>
</dbReference>
<evidence type="ECO:0000256" key="4">
    <source>
        <dbReference type="ARBA" id="ARBA00022989"/>
    </source>
</evidence>
<accession>A0A1F4VHX5</accession>
<evidence type="ECO:0000313" key="10">
    <source>
        <dbReference type="Proteomes" id="UP000178346"/>
    </source>
</evidence>
<feature type="domain" description="Cell division protein FtsQ/DivIB C-terminal" evidence="7">
    <location>
        <begin position="146"/>
        <end position="262"/>
    </location>
</feature>
<protein>
    <submittedName>
        <fullName evidence="9">Uncharacterized protein</fullName>
    </submittedName>
</protein>
<dbReference type="AlphaFoldDB" id="A0A1F4VHX5"/>
<dbReference type="Pfam" id="PF08478">
    <property type="entry name" value="POTRA_1"/>
    <property type="match status" value="1"/>
</dbReference>
<dbReference type="Gene3D" id="3.40.50.11690">
    <property type="entry name" value="Cell division protein FtsQ/DivIB"/>
    <property type="match status" value="1"/>
</dbReference>
<dbReference type="GO" id="GO:0051301">
    <property type="term" value="P:cell division"/>
    <property type="evidence" value="ECO:0007669"/>
    <property type="project" value="UniProtKB-KW"/>
</dbReference>
<keyword evidence="3 6" id="KW-0812">Transmembrane</keyword>
<feature type="domain" description="POTRA" evidence="8">
    <location>
        <begin position="65"/>
        <end position="136"/>
    </location>
</feature>
<evidence type="ECO:0000313" key="9">
    <source>
        <dbReference type="EMBL" id="OGC56779.1"/>
    </source>
</evidence>
<evidence type="ECO:0000256" key="6">
    <source>
        <dbReference type="SAM" id="Phobius"/>
    </source>
</evidence>
<dbReference type="Proteomes" id="UP000178346">
    <property type="component" value="Unassembled WGS sequence"/>
</dbReference>
<dbReference type="InterPro" id="IPR050487">
    <property type="entry name" value="FtsQ_DivIB"/>
</dbReference>
<comment type="caution">
    <text evidence="9">The sequence shown here is derived from an EMBL/GenBank/DDBJ whole genome shotgun (WGS) entry which is preliminary data.</text>
</comment>
<keyword evidence="1" id="KW-1003">Cell membrane</keyword>
<gene>
    <name evidence="9" type="ORF">A2976_01425</name>
</gene>
<keyword evidence="2" id="KW-0132">Cell division</keyword>
<evidence type="ECO:0000259" key="7">
    <source>
        <dbReference type="Pfam" id="PF03799"/>
    </source>
</evidence>
<feature type="transmembrane region" description="Helical" evidence="6">
    <location>
        <begin position="38"/>
        <end position="59"/>
    </location>
</feature>
<dbReference type="InterPro" id="IPR005548">
    <property type="entry name" value="Cell_div_FtsQ/DivIB_C"/>
</dbReference>
<proteinExistence type="predicted"/>
<evidence type="ECO:0000256" key="3">
    <source>
        <dbReference type="ARBA" id="ARBA00022692"/>
    </source>
</evidence>
<evidence type="ECO:0000256" key="1">
    <source>
        <dbReference type="ARBA" id="ARBA00022475"/>
    </source>
</evidence>
<dbReference type="InterPro" id="IPR013685">
    <property type="entry name" value="POTRA_FtsQ_type"/>
</dbReference>